<accession>A0ACB9XTH6</accession>
<organism evidence="1 2">
    <name type="scientific">Chaenocephalus aceratus</name>
    <name type="common">Blackfin icefish</name>
    <name type="synonym">Chaenichthys aceratus</name>
    <dbReference type="NCBI Taxonomy" id="36190"/>
    <lineage>
        <taxon>Eukaryota</taxon>
        <taxon>Metazoa</taxon>
        <taxon>Chordata</taxon>
        <taxon>Craniata</taxon>
        <taxon>Vertebrata</taxon>
        <taxon>Euteleostomi</taxon>
        <taxon>Actinopterygii</taxon>
        <taxon>Neopterygii</taxon>
        <taxon>Teleostei</taxon>
        <taxon>Neoteleostei</taxon>
        <taxon>Acanthomorphata</taxon>
        <taxon>Eupercaria</taxon>
        <taxon>Perciformes</taxon>
        <taxon>Notothenioidei</taxon>
        <taxon>Channichthyidae</taxon>
        <taxon>Chaenocephalus</taxon>
    </lineage>
</organism>
<keyword evidence="2" id="KW-1185">Reference proteome</keyword>
<evidence type="ECO:0000313" key="2">
    <source>
        <dbReference type="Proteomes" id="UP001057452"/>
    </source>
</evidence>
<name>A0ACB9XTH6_CHAAC</name>
<sequence length="87" mass="9183">MEHLLSTPSWTPSARLEPERLVGSPNYGVSHPGHVTSNPPPSLAEPGQTSELLQPGSTAPAAPNTVMLIVSERTMERGRKTHGGCTS</sequence>
<dbReference type="Proteomes" id="UP001057452">
    <property type="component" value="Chromosome 3"/>
</dbReference>
<dbReference type="EMBL" id="CM043787">
    <property type="protein sequence ID" value="KAI4830283.1"/>
    <property type="molecule type" value="Genomic_DNA"/>
</dbReference>
<gene>
    <name evidence="1" type="ORF">KUCAC02_001927</name>
</gene>
<evidence type="ECO:0000313" key="1">
    <source>
        <dbReference type="EMBL" id="KAI4830283.1"/>
    </source>
</evidence>
<reference evidence="1" key="1">
    <citation type="submission" date="2022-05" db="EMBL/GenBank/DDBJ databases">
        <title>Chromosome-level genome of Chaenocephalus aceratus.</title>
        <authorList>
            <person name="Park H."/>
        </authorList>
    </citation>
    <scope>NUCLEOTIDE SEQUENCE</scope>
    <source>
        <strain evidence="1">KU_202001</strain>
    </source>
</reference>
<proteinExistence type="predicted"/>
<protein>
    <submittedName>
        <fullName evidence="1">Uncharacterized protein</fullName>
    </submittedName>
</protein>
<comment type="caution">
    <text evidence="1">The sequence shown here is derived from an EMBL/GenBank/DDBJ whole genome shotgun (WGS) entry which is preliminary data.</text>
</comment>